<evidence type="ECO:0000313" key="1">
    <source>
        <dbReference type="EMBL" id="MTW25869.1"/>
    </source>
</evidence>
<evidence type="ECO:0000313" key="2">
    <source>
        <dbReference type="Proteomes" id="UP000490982"/>
    </source>
</evidence>
<dbReference type="Proteomes" id="UP000490982">
    <property type="component" value="Unassembled WGS sequence"/>
</dbReference>
<comment type="caution">
    <text evidence="1">The sequence shown here is derived from an EMBL/GenBank/DDBJ whole genome shotgun (WGS) entry which is preliminary data.</text>
</comment>
<feature type="non-terminal residue" evidence="1">
    <location>
        <position position="51"/>
    </location>
</feature>
<gene>
    <name evidence="1" type="ORF">GM537_13920</name>
</gene>
<organism evidence="1 2">
    <name type="scientific">Streptococcus pneumoniae</name>
    <dbReference type="NCBI Taxonomy" id="1313"/>
    <lineage>
        <taxon>Bacteria</taxon>
        <taxon>Bacillati</taxon>
        <taxon>Bacillota</taxon>
        <taxon>Bacilli</taxon>
        <taxon>Lactobacillales</taxon>
        <taxon>Streptococcaceae</taxon>
        <taxon>Streptococcus</taxon>
    </lineage>
</organism>
<accession>A0A6G2DX68</accession>
<dbReference type="AlphaFoldDB" id="A0A6G2DX68"/>
<sequence>MALADHKTNSDAAVAGSSIVKGIASIPDMAINTAPNLIGLGMAGTGFVGHK</sequence>
<protein>
    <submittedName>
        <fullName evidence="1">Uncharacterized protein</fullName>
    </submittedName>
</protein>
<proteinExistence type="predicted"/>
<name>A0A6G2DX68_STREE</name>
<dbReference type="EMBL" id="WNHS01000786">
    <property type="protein sequence ID" value="MTW25869.1"/>
    <property type="molecule type" value="Genomic_DNA"/>
</dbReference>
<reference evidence="1 2" key="1">
    <citation type="submission" date="2019-11" db="EMBL/GenBank/DDBJ databases">
        <title>Growth characteristics of pneumococcus vary with the chemical composition of the capsule and with environmental conditions.</title>
        <authorList>
            <person name="Tothpal A."/>
            <person name="Desobry K."/>
            <person name="Joshi S."/>
            <person name="Wyllie A.L."/>
            <person name="Weinberger D.M."/>
        </authorList>
    </citation>
    <scope>NUCLEOTIDE SEQUENCE [LARGE SCALE GENOMIC DNA]</scope>
    <source>
        <strain evidence="2">pnumococcus23A</strain>
    </source>
</reference>